<dbReference type="AlphaFoldDB" id="A0AAE0ZRZ0"/>
<keyword evidence="2" id="KW-1185">Reference proteome</keyword>
<dbReference type="Proteomes" id="UP001283361">
    <property type="component" value="Unassembled WGS sequence"/>
</dbReference>
<gene>
    <name evidence="1" type="ORF">RRG08_049425</name>
</gene>
<comment type="caution">
    <text evidence="1">The sequence shown here is derived from an EMBL/GenBank/DDBJ whole genome shotgun (WGS) entry which is preliminary data.</text>
</comment>
<reference evidence="1" key="1">
    <citation type="journal article" date="2023" name="G3 (Bethesda)">
        <title>A reference genome for the long-term kleptoplast-retaining sea slug Elysia crispata morphotype clarki.</title>
        <authorList>
            <person name="Eastman K.E."/>
            <person name="Pendleton A.L."/>
            <person name="Shaikh M.A."/>
            <person name="Suttiyut T."/>
            <person name="Ogas R."/>
            <person name="Tomko P."/>
            <person name="Gavelis G."/>
            <person name="Widhalm J.R."/>
            <person name="Wisecaver J.H."/>
        </authorList>
    </citation>
    <scope>NUCLEOTIDE SEQUENCE</scope>
    <source>
        <strain evidence="1">ECLA1</strain>
    </source>
</reference>
<protein>
    <submittedName>
        <fullName evidence="1">Uncharacterized protein</fullName>
    </submittedName>
</protein>
<sequence length="151" mass="15813">MVENLTSKYYSFERKKKQQYSTPSDLCVNLEAPPASTIAAYHGGGGGTPLPQYPPNHQVLTSQAAAMAMAAEQHPSWFAHAADPAARMVGGGGFDPSMGPGGMLPSEDISDMFFPHPLDSQTSGHVGGGYYSGSAAARAVHGYRSAHGKTD</sequence>
<name>A0AAE0ZRZ0_9GAST</name>
<evidence type="ECO:0000313" key="1">
    <source>
        <dbReference type="EMBL" id="KAK3774489.1"/>
    </source>
</evidence>
<dbReference type="EMBL" id="JAWDGP010003406">
    <property type="protein sequence ID" value="KAK3774489.1"/>
    <property type="molecule type" value="Genomic_DNA"/>
</dbReference>
<organism evidence="1 2">
    <name type="scientific">Elysia crispata</name>
    <name type="common">lettuce slug</name>
    <dbReference type="NCBI Taxonomy" id="231223"/>
    <lineage>
        <taxon>Eukaryota</taxon>
        <taxon>Metazoa</taxon>
        <taxon>Spiralia</taxon>
        <taxon>Lophotrochozoa</taxon>
        <taxon>Mollusca</taxon>
        <taxon>Gastropoda</taxon>
        <taxon>Heterobranchia</taxon>
        <taxon>Euthyneura</taxon>
        <taxon>Panpulmonata</taxon>
        <taxon>Sacoglossa</taxon>
        <taxon>Placobranchoidea</taxon>
        <taxon>Plakobranchidae</taxon>
        <taxon>Elysia</taxon>
    </lineage>
</organism>
<evidence type="ECO:0000313" key="2">
    <source>
        <dbReference type="Proteomes" id="UP001283361"/>
    </source>
</evidence>
<accession>A0AAE0ZRZ0</accession>
<proteinExistence type="predicted"/>